<dbReference type="Proteomes" id="UP000542813">
    <property type="component" value="Unassembled WGS sequence"/>
</dbReference>
<keyword evidence="2" id="KW-1185">Reference proteome</keyword>
<organism evidence="1 2">
    <name type="scientific">Jiangella mangrovi</name>
    <dbReference type="NCBI Taxonomy" id="1524084"/>
    <lineage>
        <taxon>Bacteria</taxon>
        <taxon>Bacillati</taxon>
        <taxon>Actinomycetota</taxon>
        <taxon>Actinomycetes</taxon>
        <taxon>Jiangellales</taxon>
        <taxon>Jiangellaceae</taxon>
        <taxon>Jiangella</taxon>
    </lineage>
</organism>
<accession>A0A7W9GLK1</accession>
<reference evidence="1 2" key="1">
    <citation type="submission" date="2020-08" db="EMBL/GenBank/DDBJ databases">
        <title>Sequencing the genomes of 1000 actinobacteria strains.</title>
        <authorList>
            <person name="Klenk H.-P."/>
        </authorList>
    </citation>
    <scope>NUCLEOTIDE SEQUENCE [LARGE SCALE GENOMIC DNA]</scope>
    <source>
        <strain evidence="1 2">DSM 102122</strain>
    </source>
</reference>
<evidence type="ECO:0000313" key="1">
    <source>
        <dbReference type="EMBL" id="MBB5785994.1"/>
    </source>
</evidence>
<sequence length="93" mass="10144">MDADAAYAEIVQEAIHYSAETRQDSEGIDYVDASSRVAGRLAGKALELAERLRPLLPELDASSCSVSVSAVPPNIEISVTWDRPRKRSGQVWT</sequence>
<dbReference type="EMBL" id="JACHMM010000001">
    <property type="protein sequence ID" value="MBB5785994.1"/>
    <property type="molecule type" value="Genomic_DNA"/>
</dbReference>
<evidence type="ECO:0000313" key="2">
    <source>
        <dbReference type="Proteomes" id="UP000542813"/>
    </source>
</evidence>
<dbReference type="RefSeq" id="WP_184819144.1">
    <property type="nucleotide sequence ID" value="NZ_JACHMM010000001.1"/>
</dbReference>
<gene>
    <name evidence="1" type="ORF">HD601_000569</name>
</gene>
<name>A0A7W9GLK1_9ACTN</name>
<dbReference type="AlphaFoldDB" id="A0A7W9GLK1"/>
<comment type="caution">
    <text evidence="1">The sequence shown here is derived from an EMBL/GenBank/DDBJ whole genome shotgun (WGS) entry which is preliminary data.</text>
</comment>
<proteinExistence type="predicted"/>
<protein>
    <submittedName>
        <fullName evidence="1">Uncharacterized protein</fullName>
    </submittedName>
</protein>